<feature type="binding site" evidence="6">
    <location>
        <position position="182"/>
    </location>
    <ligand>
        <name>S-adenosyl-L-methionine</name>
        <dbReference type="ChEBI" id="CHEBI:59789"/>
    </ligand>
</feature>
<feature type="active site" description="Nucleophile" evidence="6">
    <location>
        <position position="235"/>
    </location>
</feature>
<dbReference type="CDD" id="cd02440">
    <property type="entry name" value="AdoMet_MTases"/>
    <property type="match status" value="1"/>
</dbReference>
<dbReference type="Pfam" id="PF17126">
    <property type="entry name" value="RsmF_methylt_CI"/>
    <property type="match status" value="1"/>
</dbReference>
<keyword evidence="2 6" id="KW-0489">Methyltransferase</keyword>
<evidence type="ECO:0000256" key="4">
    <source>
        <dbReference type="ARBA" id="ARBA00022691"/>
    </source>
</evidence>
<dbReference type="CDD" id="cd21147">
    <property type="entry name" value="RsmF_methylt_CTD1"/>
    <property type="match status" value="1"/>
</dbReference>
<accession>A0A841TC11</accession>
<dbReference type="InterPro" id="IPR049560">
    <property type="entry name" value="MeTrfase_RsmB-F_NOP2_cat"/>
</dbReference>
<sequence>MTSLPAAYVERIRRQLGSEADAMLASYEEPRTYGLRLNPLKLTPDEPLFARLTEHFQLKPIPWCGLGYFYEESARPGRHPWHAAGLYYIQEPSAMIAAELLDPQPGEIVLDLAAAPGGKTTQIASRMQGRGLLVANEIHTGRAKILAENVERLGIVNAVVTNAAPDELSARWSGAFDRIMLDAPCSGEGMFRKDPPSASEWSPEAIDACAARQRSILPDAAKLLKPGGRLVYSTCTFNRSENEETISWFLEAYPEFELLREERMWPHRGEGEGHYAAVLERRSSTPVAGNSQIAANEASGRVAAREISRREAELGSNELPAVAPQGKAVRRAARSGGKLDAAARGAADDGMRLLREFAETALPGFTLPADGEPLLFGEALYWLPAPEAGPISAAGLKGLKLPRPGLQLGNVRKGRFEPSHALARAVRPDMAALTCDYPPDSAEIAAYLRGESLPARHGADRGWGLVTVDGHPLGWIKANNGQYKNHFPKGLRLN</sequence>
<dbReference type="InterPro" id="IPR023267">
    <property type="entry name" value="RCMT"/>
</dbReference>
<dbReference type="InterPro" id="IPR031341">
    <property type="entry name" value="Methyltr_RsmF_N"/>
</dbReference>
<keyword evidence="9" id="KW-1185">Reference proteome</keyword>
<protein>
    <submittedName>
        <fullName evidence="8">RsmF rRNA methyltransferase first C-terminal domain-containing protein</fullName>
    </submittedName>
</protein>
<dbReference type="Proteomes" id="UP000574133">
    <property type="component" value="Unassembled WGS sequence"/>
</dbReference>
<dbReference type="InterPro" id="IPR029063">
    <property type="entry name" value="SAM-dependent_MTases_sf"/>
</dbReference>
<dbReference type="Gene3D" id="2.30.130.60">
    <property type="match status" value="1"/>
</dbReference>
<dbReference type="PROSITE" id="PS51686">
    <property type="entry name" value="SAM_MT_RSMB_NOP"/>
    <property type="match status" value="1"/>
</dbReference>
<dbReference type="InterPro" id="IPR031340">
    <property type="entry name" value="RsmF_methylt_CI"/>
</dbReference>
<comment type="similarity">
    <text evidence="6">Belongs to the class I-like SAM-binding methyltransferase superfamily. RsmB/NOP family.</text>
</comment>
<gene>
    <name evidence="8" type="ORF">H4Q31_16205</name>
</gene>
<dbReference type="GO" id="GO:0001510">
    <property type="term" value="P:RNA methylation"/>
    <property type="evidence" value="ECO:0007669"/>
    <property type="project" value="InterPro"/>
</dbReference>
<proteinExistence type="inferred from homology"/>
<dbReference type="Gene3D" id="3.40.50.150">
    <property type="entry name" value="Vaccinia Virus protein VP39"/>
    <property type="match status" value="1"/>
</dbReference>
<evidence type="ECO:0000256" key="1">
    <source>
        <dbReference type="ARBA" id="ARBA00022490"/>
    </source>
</evidence>
<dbReference type="PANTHER" id="PTHR22807:SF30">
    <property type="entry name" value="28S RRNA (CYTOSINE(4447)-C(5))-METHYLTRANSFERASE-RELATED"/>
    <property type="match status" value="1"/>
</dbReference>
<dbReference type="GO" id="GO:0008173">
    <property type="term" value="F:RNA methyltransferase activity"/>
    <property type="evidence" value="ECO:0007669"/>
    <property type="project" value="InterPro"/>
</dbReference>
<dbReference type="RefSeq" id="WP_185180102.1">
    <property type="nucleotide sequence ID" value="NZ_CBCSEP010000008.1"/>
</dbReference>
<dbReference type="AlphaFoldDB" id="A0A841TC11"/>
<feature type="binding site" evidence="6">
    <location>
        <position position="137"/>
    </location>
    <ligand>
        <name>S-adenosyl-L-methionine</name>
        <dbReference type="ChEBI" id="CHEBI:59789"/>
    </ligand>
</feature>
<name>A0A841TC11_9BACL</name>
<dbReference type="Gene3D" id="3.30.70.1170">
    <property type="entry name" value="Sun protein, domain 3"/>
    <property type="match status" value="1"/>
</dbReference>
<organism evidence="8 9">
    <name type="scientific">Cohnella lubricantis</name>
    <dbReference type="NCBI Taxonomy" id="2163172"/>
    <lineage>
        <taxon>Bacteria</taxon>
        <taxon>Bacillati</taxon>
        <taxon>Bacillota</taxon>
        <taxon>Bacilli</taxon>
        <taxon>Bacillales</taxon>
        <taxon>Paenibacillaceae</taxon>
        <taxon>Cohnella</taxon>
    </lineage>
</organism>
<evidence type="ECO:0000256" key="6">
    <source>
        <dbReference type="PROSITE-ProRule" id="PRU01023"/>
    </source>
</evidence>
<dbReference type="SUPFAM" id="SSF53335">
    <property type="entry name" value="S-adenosyl-L-methionine-dependent methyltransferases"/>
    <property type="match status" value="1"/>
</dbReference>
<dbReference type="Pfam" id="PF01189">
    <property type="entry name" value="Methyltr_RsmB-F"/>
    <property type="match status" value="1"/>
</dbReference>
<evidence type="ECO:0000256" key="2">
    <source>
        <dbReference type="ARBA" id="ARBA00022603"/>
    </source>
</evidence>
<dbReference type="EMBL" id="JACJVN010000062">
    <property type="protein sequence ID" value="MBB6678834.1"/>
    <property type="molecule type" value="Genomic_DNA"/>
</dbReference>
<keyword evidence="1" id="KW-0963">Cytoplasm</keyword>
<comment type="caution">
    <text evidence="8">The sequence shown here is derived from an EMBL/GenBank/DDBJ whole genome shotgun (WGS) entry which is preliminary data.</text>
</comment>
<dbReference type="PRINTS" id="PR02008">
    <property type="entry name" value="RCMTFAMILY"/>
</dbReference>
<evidence type="ECO:0000313" key="9">
    <source>
        <dbReference type="Proteomes" id="UP000574133"/>
    </source>
</evidence>
<keyword evidence="5 6" id="KW-0694">RNA-binding</keyword>
<dbReference type="Pfam" id="PF17125">
    <property type="entry name" value="Methyltr_RsmF_N"/>
    <property type="match status" value="1"/>
</dbReference>
<evidence type="ECO:0000259" key="7">
    <source>
        <dbReference type="PROSITE" id="PS51686"/>
    </source>
</evidence>
<dbReference type="InterPro" id="IPR001678">
    <property type="entry name" value="MeTrfase_RsmB-F_NOP2_dom"/>
</dbReference>
<dbReference type="Pfam" id="PF13636">
    <property type="entry name" value="Methyltranf_PUA"/>
    <property type="match status" value="1"/>
</dbReference>
<evidence type="ECO:0000256" key="5">
    <source>
        <dbReference type="ARBA" id="ARBA00022884"/>
    </source>
</evidence>
<comment type="caution">
    <text evidence="6">Lacks conserved residue(s) required for the propagation of feature annotation.</text>
</comment>
<reference evidence="8 9" key="1">
    <citation type="submission" date="2020-08" db="EMBL/GenBank/DDBJ databases">
        <title>Cohnella phylogeny.</title>
        <authorList>
            <person name="Dunlap C."/>
        </authorList>
    </citation>
    <scope>NUCLEOTIDE SEQUENCE [LARGE SCALE GENOMIC DNA]</scope>
    <source>
        <strain evidence="8 9">DSM 103658</strain>
    </source>
</reference>
<keyword evidence="4 6" id="KW-0949">S-adenosyl-L-methionine</keyword>
<evidence type="ECO:0000256" key="3">
    <source>
        <dbReference type="ARBA" id="ARBA00022679"/>
    </source>
</evidence>
<feature type="domain" description="SAM-dependent MTase RsmB/NOP-type" evidence="7">
    <location>
        <begin position="23"/>
        <end position="309"/>
    </location>
</feature>
<dbReference type="InterPro" id="IPR027391">
    <property type="entry name" value="Nol1_Nop2_Fmu_2"/>
</dbReference>
<dbReference type="PANTHER" id="PTHR22807">
    <property type="entry name" value="NOP2 YEAST -RELATED NOL1/NOP2/FMU SUN DOMAIN-CONTAINING"/>
    <property type="match status" value="1"/>
</dbReference>
<evidence type="ECO:0000313" key="8">
    <source>
        <dbReference type="EMBL" id="MBB6678834.1"/>
    </source>
</evidence>
<feature type="binding site" evidence="6">
    <location>
        <begin position="113"/>
        <end position="119"/>
    </location>
    <ligand>
        <name>S-adenosyl-L-methionine</name>
        <dbReference type="ChEBI" id="CHEBI:59789"/>
    </ligand>
</feature>
<keyword evidence="3 6" id="KW-0808">Transferase</keyword>
<dbReference type="GO" id="GO:0003723">
    <property type="term" value="F:RNA binding"/>
    <property type="evidence" value="ECO:0007669"/>
    <property type="project" value="UniProtKB-UniRule"/>
</dbReference>